<proteinExistence type="predicted"/>
<protein>
    <submittedName>
        <fullName evidence="2">Uncharacterized protein</fullName>
    </submittedName>
</protein>
<organism evidence="2 3">
    <name type="scientific">Lentinus brumalis</name>
    <dbReference type="NCBI Taxonomy" id="2498619"/>
    <lineage>
        <taxon>Eukaryota</taxon>
        <taxon>Fungi</taxon>
        <taxon>Dikarya</taxon>
        <taxon>Basidiomycota</taxon>
        <taxon>Agaricomycotina</taxon>
        <taxon>Agaricomycetes</taxon>
        <taxon>Polyporales</taxon>
        <taxon>Polyporaceae</taxon>
        <taxon>Lentinus</taxon>
    </lineage>
</organism>
<dbReference type="Proteomes" id="UP000256964">
    <property type="component" value="Unassembled WGS sequence"/>
</dbReference>
<dbReference type="EMBL" id="KZ857644">
    <property type="protein sequence ID" value="RDX39802.1"/>
    <property type="molecule type" value="Genomic_DNA"/>
</dbReference>
<keyword evidence="3" id="KW-1185">Reference proteome</keyword>
<gene>
    <name evidence="2" type="ORF">OH76DRAFT_525199</name>
</gene>
<evidence type="ECO:0000313" key="2">
    <source>
        <dbReference type="EMBL" id="RDX39802.1"/>
    </source>
</evidence>
<accession>A0A371CHN8</accession>
<sequence>MDVLRQGGRTPGGRTAMTSCPSARDRWLLRASMSTAQDATRLDARQAALFAGVCSALPQPRRSRTSEMLAAAPHAARSPQVHVCLQLLCTGSHSSAARPPPRIARCQLQLARCAVPPCMHTRPAFLPSLAATLRYRAQCIAADHGECTSRLASHTHTRVSIAHTSIHVCIRFRARAAAFSSTSLRYRAPLTTCHTPKNTLRTSTLMRITI</sequence>
<evidence type="ECO:0000313" key="3">
    <source>
        <dbReference type="Proteomes" id="UP000256964"/>
    </source>
</evidence>
<evidence type="ECO:0000256" key="1">
    <source>
        <dbReference type="SAM" id="MobiDB-lite"/>
    </source>
</evidence>
<feature type="region of interest" description="Disordered" evidence="1">
    <location>
        <begin position="1"/>
        <end position="20"/>
    </location>
</feature>
<name>A0A371CHN8_9APHY</name>
<dbReference type="AlphaFoldDB" id="A0A371CHN8"/>
<reference evidence="2 3" key="1">
    <citation type="journal article" date="2018" name="Biotechnol. Biofuels">
        <title>Integrative visual omics of the white-rot fungus Polyporus brumalis exposes the biotechnological potential of its oxidative enzymes for delignifying raw plant biomass.</title>
        <authorList>
            <person name="Miyauchi S."/>
            <person name="Rancon A."/>
            <person name="Drula E."/>
            <person name="Hage H."/>
            <person name="Chaduli D."/>
            <person name="Favel A."/>
            <person name="Grisel S."/>
            <person name="Henrissat B."/>
            <person name="Herpoel-Gimbert I."/>
            <person name="Ruiz-Duenas F.J."/>
            <person name="Chevret D."/>
            <person name="Hainaut M."/>
            <person name="Lin J."/>
            <person name="Wang M."/>
            <person name="Pangilinan J."/>
            <person name="Lipzen A."/>
            <person name="Lesage-Meessen L."/>
            <person name="Navarro D."/>
            <person name="Riley R."/>
            <person name="Grigoriev I.V."/>
            <person name="Zhou S."/>
            <person name="Raouche S."/>
            <person name="Rosso M.N."/>
        </authorList>
    </citation>
    <scope>NUCLEOTIDE SEQUENCE [LARGE SCALE GENOMIC DNA]</scope>
    <source>
        <strain evidence="2 3">BRFM 1820</strain>
    </source>
</reference>